<accession>A0ABS4XGC3</accession>
<name>A0ABS4XGC3_9MICC</name>
<evidence type="ECO:0000313" key="3">
    <source>
        <dbReference type="EMBL" id="MBP2387517.1"/>
    </source>
</evidence>
<dbReference type="InterPro" id="IPR003709">
    <property type="entry name" value="VanY-like_core_dom"/>
</dbReference>
<organism evidence="3 4">
    <name type="scientific">Paeniglutamicibacter kerguelensis</name>
    <dbReference type="NCBI Taxonomy" id="254788"/>
    <lineage>
        <taxon>Bacteria</taxon>
        <taxon>Bacillati</taxon>
        <taxon>Actinomycetota</taxon>
        <taxon>Actinomycetes</taxon>
        <taxon>Micrococcales</taxon>
        <taxon>Micrococcaceae</taxon>
        <taxon>Paeniglutamicibacter</taxon>
    </lineage>
</organism>
<dbReference type="CDD" id="cd14814">
    <property type="entry name" value="Peptidase_M15"/>
    <property type="match status" value="1"/>
</dbReference>
<keyword evidence="4" id="KW-1185">Reference proteome</keyword>
<dbReference type="RefSeq" id="WP_209999826.1">
    <property type="nucleotide sequence ID" value="NZ_BAAAJY010000011.1"/>
</dbReference>
<proteinExistence type="predicted"/>
<dbReference type="Gene3D" id="2.30.30.40">
    <property type="entry name" value="SH3 Domains"/>
    <property type="match status" value="1"/>
</dbReference>
<dbReference type="SUPFAM" id="SSF55166">
    <property type="entry name" value="Hedgehog/DD-peptidase"/>
    <property type="match status" value="1"/>
</dbReference>
<reference evidence="3 4" key="1">
    <citation type="submission" date="2021-03" db="EMBL/GenBank/DDBJ databases">
        <title>Sequencing the genomes of 1000 actinobacteria strains.</title>
        <authorList>
            <person name="Klenk H.-P."/>
        </authorList>
    </citation>
    <scope>NUCLEOTIDE SEQUENCE [LARGE SCALE GENOMIC DNA]</scope>
    <source>
        <strain evidence="3 4">DSM 15797</strain>
    </source>
</reference>
<sequence length="373" mass="41073">MSPVSHRFWKQGLLLGLGASLAFSSLAAVPASAAPKAAHTAMPMAQGATTPQTRQALKPGTKRINISVKTTANVNLRRGTSAKKKSLKLIPKGTTLRATAQAANGWYKVSYKGIAGHVSNAHAKKVTAGKPAATNVFGGRAVNTGKYSTNRAGLTDRYWTKNKTTSLYRSVGGSVRIKDIPRNSVAYRDLKLEKRGGQRAGWYFVRTQGTSGWVKSSALKRSSGAPTGNTKKYSYQSIKRMTNGKIDQGAMSTVPWDKEKTLIAAPAVASLTKLNTAFKKKFGKNLSIDLSYRTRATQDYYWKELGPYIAARPGTSNHGWGTAIDFPETYDYSFRGKYYKWLKQNSSKYGWIHRKILEEGSPYAEAWHFEYYG</sequence>
<protein>
    <submittedName>
        <fullName evidence="3">Uncharacterized protein YgiM (DUF1202 family)</fullName>
    </submittedName>
</protein>
<keyword evidence="1" id="KW-0732">Signal</keyword>
<feature type="domain" description="D-alanyl-D-alanine carboxypeptidase-like core" evidence="2">
    <location>
        <begin position="266"/>
        <end position="373"/>
    </location>
</feature>
<dbReference type="Gene3D" id="3.30.1380.10">
    <property type="match status" value="1"/>
</dbReference>
<feature type="chain" id="PRO_5045363902" evidence="1">
    <location>
        <begin position="34"/>
        <end position="373"/>
    </location>
</feature>
<comment type="caution">
    <text evidence="3">The sequence shown here is derived from an EMBL/GenBank/DDBJ whole genome shotgun (WGS) entry which is preliminary data.</text>
</comment>
<gene>
    <name evidence="3" type="ORF">JOF47_003028</name>
</gene>
<evidence type="ECO:0000256" key="1">
    <source>
        <dbReference type="SAM" id="SignalP"/>
    </source>
</evidence>
<dbReference type="Proteomes" id="UP001296993">
    <property type="component" value="Unassembled WGS sequence"/>
</dbReference>
<evidence type="ECO:0000313" key="4">
    <source>
        <dbReference type="Proteomes" id="UP001296993"/>
    </source>
</evidence>
<dbReference type="InterPro" id="IPR009045">
    <property type="entry name" value="Zn_M74/Hedgehog-like"/>
</dbReference>
<feature type="signal peptide" evidence="1">
    <location>
        <begin position="1"/>
        <end position="33"/>
    </location>
</feature>
<dbReference type="Pfam" id="PF02557">
    <property type="entry name" value="VanY"/>
    <property type="match status" value="1"/>
</dbReference>
<dbReference type="EMBL" id="JAGIOF010000001">
    <property type="protein sequence ID" value="MBP2387517.1"/>
    <property type="molecule type" value="Genomic_DNA"/>
</dbReference>
<evidence type="ECO:0000259" key="2">
    <source>
        <dbReference type="Pfam" id="PF02557"/>
    </source>
</evidence>